<dbReference type="InterPro" id="IPR006616">
    <property type="entry name" value="DM9_repeat"/>
</dbReference>
<dbReference type="SMART" id="SM00696">
    <property type="entry name" value="DM9"/>
    <property type="match status" value="2"/>
</dbReference>
<dbReference type="EMBL" id="JBFDAA010000005">
    <property type="protein sequence ID" value="KAL1132842.1"/>
    <property type="molecule type" value="Genomic_DNA"/>
</dbReference>
<protein>
    <submittedName>
        <fullName evidence="1">Uncharacterized protein</fullName>
    </submittedName>
</protein>
<accession>A0ABD0YNN4</accession>
<feature type="non-terminal residue" evidence="1">
    <location>
        <position position="1"/>
    </location>
</feature>
<dbReference type="Pfam" id="PF11901">
    <property type="entry name" value="DM9"/>
    <property type="match status" value="1"/>
</dbReference>
<keyword evidence="2" id="KW-1185">Reference proteome</keyword>
<gene>
    <name evidence="1" type="ORF">AAG570_010794</name>
</gene>
<dbReference type="Proteomes" id="UP001558652">
    <property type="component" value="Unassembled WGS sequence"/>
</dbReference>
<evidence type="ECO:0000313" key="1">
    <source>
        <dbReference type="EMBL" id="KAL1132842.1"/>
    </source>
</evidence>
<dbReference type="AlphaFoldDB" id="A0ABD0YNN4"/>
<evidence type="ECO:0000313" key="2">
    <source>
        <dbReference type="Proteomes" id="UP001558652"/>
    </source>
</evidence>
<sequence>TDSWVPASRGHVPANAVQAGHERGAAIYAARAWHEGDLIPAKVPKGHGCAFVGWNGKEHRKLDYEVLTSTHPVSWVHDRDGRVPAQALPVGHTTSGETLYMGRAHHMGTLTPGKVSH</sequence>
<dbReference type="PANTHER" id="PTHR31649:SF1">
    <property type="entry name" value="FARNESOIC ACID O-METHYL TRANSFERASE DOMAIN-CONTAINING PROTEIN"/>
    <property type="match status" value="1"/>
</dbReference>
<name>A0ABD0YNN4_9HEMI</name>
<organism evidence="1 2">
    <name type="scientific">Ranatra chinensis</name>
    <dbReference type="NCBI Taxonomy" id="642074"/>
    <lineage>
        <taxon>Eukaryota</taxon>
        <taxon>Metazoa</taxon>
        <taxon>Ecdysozoa</taxon>
        <taxon>Arthropoda</taxon>
        <taxon>Hexapoda</taxon>
        <taxon>Insecta</taxon>
        <taxon>Pterygota</taxon>
        <taxon>Neoptera</taxon>
        <taxon>Paraneoptera</taxon>
        <taxon>Hemiptera</taxon>
        <taxon>Heteroptera</taxon>
        <taxon>Panheteroptera</taxon>
        <taxon>Nepomorpha</taxon>
        <taxon>Nepidae</taxon>
        <taxon>Ranatrinae</taxon>
        <taxon>Ranatra</taxon>
    </lineage>
</organism>
<comment type="caution">
    <text evidence="1">The sequence shown here is derived from an EMBL/GenBank/DDBJ whole genome shotgun (WGS) entry which is preliminary data.</text>
</comment>
<dbReference type="PANTHER" id="PTHR31649">
    <property type="entry name" value="AGAP009604-PA"/>
    <property type="match status" value="1"/>
</dbReference>
<proteinExistence type="predicted"/>
<reference evidence="1 2" key="1">
    <citation type="submission" date="2024-07" db="EMBL/GenBank/DDBJ databases">
        <title>Chromosome-level genome assembly of the water stick insect Ranatra chinensis (Heteroptera: Nepidae).</title>
        <authorList>
            <person name="Liu X."/>
        </authorList>
    </citation>
    <scope>NUCLEOTIDE SEQUENCE [LARGE SCALE GENOMIC DNA]</scope>
    <source>
        <strain evidence="1">Cailab_2021Rc</strain>
        <tissue evidence="1">Muscle</tissue>
    </source>
</reference>